<dbReference type="AlphaFoldDB" id="A0AAD9R292"/>
<dbReference type="Pfam" id="PF05380">
    <property type="entry name" value="Peptidase_A17"/>
    <property type="match status" value="1"/>
</dbReference>
<accession>A0AAD9R292</accession>
<reference evidence="1" key="2">
    <citation type="journal article" date="2023" name="Science">
        <title>Genomic signatures of disease resistance in endangered staghorn corals.</title>
        <authorList>
            <person name="Vollmer S.V."/>
            <person name="Selwyn J.D."/>
            <person name="Despard B.A."/>
            <person name="Roesel C.L."/>
        </authorList>
    </citation>
    <scope>NUCLEOTIDE SEQUENCE</scope>
    <source>
        <strain evidence="1">K2</strain>
    </source>
</reference>
<dbReference type="PANTHER" id="PTHR22955:SF69">
    <property type="entry name" value="REVERSE TRANSCRIPTASE_RETROTRANSPOSON-DERIVED PROTEIN RNASE H-LIKE DOMAIN-CONTAINING PROTEIN"/>
    <property type="match status" value="1"/>
</dbReference>
<keyword evidence="2" id="KW-1185">Reference proteome</keyword>
<dbReference type="PANTHER" id="PTHR22955">
    <property type="entry name" value="RETROTRANSPOSON"/>
    <property type="match status" value="1"/>
</dbReference>
<evidence type="ECO:0000313" key="1">
    <source>
        <dbReference type="EMBL" id="KAK2571493.1"/>
    </source>
</evidence>
<organism evidence="1 2">
    <name type="scientific">Acropora cervicornis</name>
    <name type="common">Staghorn coral</name>
    <dbReference type="NCBI Taxonomy" id="6130"/>
    <lineage>
        <taxon>Eukaryota</taxon>
        <taxon>Metazoa</taxon>
        <taxon>Cnidaria</taxon>
        <taxon>Anthozoa</taxon>
        <taxon>Hexacorallia</taxon>
        <taxon>Scleractinia</taxon>
        <taxon>Astrocoeniina</taxon>
        <taxon>Acroporidae</taxon>
        <taxon>Acropora</taxon>
    </lineage>
</organism>
<comment type="caution">
    <text evidence="1">The sequence shown here is derived from an EMBL/GenBank/DDBJ whole genome shotgun (WGS) entry which is preliminary data.</text>
</comment>
<sequence>MDDIGGSRENEARCKKVTSEIPKSEIVTDLTNLSKRGCLASVAQIWDPMELVAPCTIELRIDLQELWSAGYLWDEILPEEIRTKWIRNIQILNQLLPYEFDRKLKPDNAVGLPEIHGLCDVGEKAYGAVMCPRWKLANGSYFCVPLMVKAFVHH</sequence>
<proteinExistence type="predicted"/>
<dbReference type="EMBL" id="JARQWQ010000006">
    <property type="protein sequence ID" value="KAK2571493.1"/>
    <property type="molecule type" value="Genomic_DNA"/>
</dbReference>
<reference evidence="1" key="1">
    <citation type="journal article" date="2023" name="G3 (Bethesda)">
        <title>Whole genome assembly and annotation of the endangered Caribbean coral Acropora cervicornis.</title>
        <authorList>
            <person name="Selwyn J.D."/>
            <person name="Vollmer S.V."/>
        </authorList>
    </citation>
    <scope>NUCLEOTIDE SEQUENCE</scope>
    <source>
        <strain evidence="1">K2</strain>
    </source>
</reference>
<evidence type="ECO:0000313" key="2">
    <source>
        <dbReference type="Proteomes" id="UP001249851"/>
    </source>
</evidence>
<dbReference type="InterPro" id="IPR008042">
    <property type="entry name" value="Retrotrans_Pao"/>
</dbReference>
<dbReference type="Proteomes" id="UP001249851">
    <property type="component" value="Unassembled WGS sequence"/>
</dbReference>
<gene>
    <name evidence="1" type="ORF">P5673_004096</name>
</gene>
<protein>
    <submittedName>
        <fullName evidence="1">Uncharacterized protein</fullName>
    </submittedName>
</protein>
<name>A0AAD9R292_ACRCE</name>